<accession>A0A656HJT7</accession>
<sequence>MEDWKNLLIGIIGGLVVLGISKVYNAYRKKSIKSDIEFLEFEKKHLEEMKRSSVEMNRSSFRAIFAIFMFIGLANLIPHLFSLTGISVFVMAGSFLEVFLWGCVIWLSIGFWRRYDNLKNYKEAVERMDEKLVKLQEKLQGSK</sequence>
<gene>
    <name evidence="2" type="ORF">Thini_2748</name>
</gene>
<keyword evidence="3" id="KW-1185">Reference proteome</keyword>
<proteinExistence type="predicted"/>
<evidence type="ECO:0000313" key="3">
    <source>
        <dbReference type="Proteomes" id="UP000005317"/>
    </source>
</evidence>
<dbReference type="RefSeq" id="WP_002709192.1">
    <property type="nucleotide sequence ID" value="NZ_JH651384.1"/>
</dbReference>
<organism evidence="2 3">
    <name type="scientific">Thiothrix nivea (strain ATCC 35100 / DSM 5205 / JP2)</name>
    <dbReference type="NCBI Taxonomy" id="870187"/>
    <lineage>
        <taxon>Bacteria</taxon>
        <taxon>Pseudomonadati</taxon>
        <taxon>Pseudomonadota</taxon>
        <taxon>Gammaproteobacteria</taxon>
        <taxon>Thiotrichales</taxon>
        <taxon>Thiotrichaceae</taxon>
        <taxon>Thiothrix</taxon>
    </lineage>
</organism>
<keyword evidence="1" id="KW-0472">Membrane</keyword>
<dbReference type="AlphaFoldDB" id="A0A656HJT7"/>
<keyword evidence="1" id="KW-1133">Transmembrane helix</keyword>
<feature type="transmembrane region" description="Helical" evidence="1">
    <location>
        <begin position="59"/>
        <end position="80"/>
    </location>
</feature>
<reference evidence="3" key="1">
    <citation type="journal article" date="2011" name="Stand. Genomic Sci.">
        <title>Genome sequence of the filamentous, gliding Thiothrix nivea neotype strain (JP2(T)).</title>
        <authorList>
            <person name="Lapidus A."/>
            <person name="Nolan M."/>
            <person name="Lucas S."/>
            <person name="Glavina Del Rio T."/>
            <person name="Tice H."/>
            <person name="Cheng J.F."/>
            <person name="Tapia R."/>
            <person name="Han C."/>
            <person name="Goodwin L."/>
            <person name="Pitluck S."/>
            <person name="Liolios K."/>
            <person name="Pagani I."/>
            <person name="Ivanova N."/>
            <person name="Huntemann M."/>
            <person name="Mavromatis K."/>
            <person name="Mikhailova N."/>
            <person name="Pati A."/>
            <person name="Chen A."/>
            <person name="Palaniappan K."/>
            <person name="Land M."/>
            <person name="Brambilla E.M."/>
            <person name="Rohde M."/>
            <person name="Abt B."/>
            <person name="Verbarg S."/>
            <person name="Goker M."/>
            <person name="Bristow J."/>
            <person name="Eisen J.A."/>
            <person name="Markowitz V."/>
            <person name="Hugenholtz P."/>
            <person name="Kyrpides N.C."/>
            <person name="Klenk H.P."/>
            <person name="Woyke T."/>
        </authorList>
    </citation>
    <scope>NUCLEOTIDE SEQUENCE [LARGE SCALE GENOMIC DNA]</scope>
    <source>
        <strain evidence="3">ATCC 35100 / DSM 5205 / JP2</strain>
    </source>
</reference>
<evidence type="ECO:0000313" key="2">
    <source>
        <dbReference type="EMBL" id="EIJ35285.1"/>
    </source>
</evidence>
<keyword evidence="1" id="KW-0812">Transmembrane</keyword>
<feature type="transmembrane region" description="Helical" evidence="1">
    <location>
        <begin position="6"/>
        <end position="24"/>
    </location>
</feature>
<dbReference type="Proteomes" id="UP000005317">
    <property type="component" value="Unassembled WGS sequence"/>
</dbReference>
<name>A0A656HJT7_THINJ</name>
<feature type="transmembrane region" description="Helical" evidence="1">
    <location>
        <begin position="86"/>
        <end position="112"/>
    </location>
</feature>
<evidence type="ECO:0008006" key="4">
    <source>
        <dbReference type="Google" id="ProtNLM"/>
    </source>
</evidence>
<protein>
    <recommendedName>
        <fullName evidence="4">Transmembrane protein</fullName>
    </recommendedName>
</protein>
<dbReference type="EMBL" id="JH651384">
    <property type="protein sequence ID" value="EIJ35285.1"/>
    <property type="molecule type" value="Genomic_DNA"/>
</dbReference>
<dbReference type="OrthoDB" id="6199154at2"/>
<evidence type="ECO:0000256" key="1">
    <source>
        <dbReference type="SAM" id="Phobius"/>
    </source>
</evidence>